<accession>A0A8K0DVT3</accession>
<dbReference type="AlphaFoldDB" id="A0A8K0DVT3"/>
<proteinExistence type="predicted"/>
<name>A0A8K0DVT3_9ROSA</name>
<organism evidence="1 2">
    <name type="scientific">Rhamnella rubrinervis</name>
    <dbReference type="NCBI Taxonomy" id="2594499"/>
    <lineage>
        <taxon>Eukaryota</taxon>
        <taxon>Viridiplantae</taxon>
        <taxon>Streptophyta</taxon>
        <taxon>Embryophyta</taxon>
        <taxon>Tracheophyta</taxon>
        <taxon>Spermatophyta</taxon>
        <taxon>Magnoliopsida</taxon>
        <taxon>eudicotyledons</taxon>
        <taxon>Gunneridae</taxon>
        <taxon>Pentapetalae</taxon>
        <taxon>rosids</taxon>
        <taxon>fabids</taxon>
        <taxon>Rosales</taxon>
        <taxon>Rhamnaceae</taxon>
        <taxon>rhamnoid group</taxon>
        <taxon>Rhamneae</taxon>
        <taxon>Rhamnella</taxon>
    </lineage>
</organism>
<sequence>MRSAIVFSFRTPPGGNLESVANALRAACFCCLDTQNRWLPLSGDASSIFGPWVVGVSLTRSLRVSCLAVPTWLQLIRSHAWSASLSIGLWAVGWRWVWLYAMVYELWYGCVCLQAPCFGHRTASLAPSQRFAHGDLVSRRLGFLCCIPNVMELVANGAPFLSVLCKGTGRTSKWHTVPGGH</sequence>
<protein>
    <submittedName>
        <fullName evidence="1">Uncharacterized protein</fullName>
    </submittedName>
</protein>
<keyword evidence="2" id="KW-1185">Reference proteome</keyword>
<evidence type="ECO:0000313" key="2">
    <source>
        <dbReference type="Proteomes" id="UP000796880"/>
    </source>
</evidence>
<dbReference type="EMBL" id="VOIH02000009">
    <property type="protein sequence ID" value="KAF3438215.1"/>
    <property type="molecule type" value="Genomic_DNA"/>
</dbReference>
<dbReference type="Proteomes" id="UP000796880">
    <property type="component" value="Unassembled WGS sequence"/>
</dbReference>
<comment type="caution">
    <text evidence="1">The sequence shown here is derived from an EMBL/GenBank/DDBJ whole genome shotgun (WGS) entry which is preliminary data.</text>
</comment>
<evidence type="ECO:0000313" key="1">
    <source>
        <dbReference type="EMBL" id="KAF3438215.1"/>
    </source>
</evidence>
<gene>
    <name evidence="1" type="ORF">FNV43_RR20976</name>
</gene>
<reference evidence="1" key="1">
    <citation type="submission" date="2020-03" db="EMBL/GenBank/DDBJ databases">
        <title>A high-quality chromosome-level genome assembly of a woody plant with both climbing and erect habits, Rhamnella rubrinervis.</title>
        <authorList>
            <person name="Lu Z."/>
            <person name="Yang Y."/>
            <person name="Zhu X."/>
            <person name="Sun Y."/>
        </authorList>
    </citation>
    <scope>NUCLEOTIDE SEQUENCE</scope>
    <source>
        <strain evidence="1">BYM</strain>
        <tissue evidence="1">Leaf</tissue>
    </source>
</reference>